<dbReference type="RefSeq" id="WP_379096801.1">
    <property type="nucleotide sequence ID" value="NZ_JBHUFP010000005.1"/>
</dbReference>
<dbReference type="InterPro" id="IPR034660">
    <property type="entry name" value="DinB/YfiT-like"/>
</dbReference>
<protein>
    <submittedName>
        <fullName evidence="1">ClbS/DfsB family four-helix bundle protein</fullName>
    </submittedName>
</protein>
<name>A0ABW4NUJ6_9PAST</name>
<dbReference type="Proteomes" id="UP001597420">
    <property type="component" value="Unassembled WGS sequence"/>
</dbReference>
<dbReference type="InterPro" id="IPR012550">
    <property type="entry name" value="DUF1706"/>
</dbReference>
<keyword evidence="2" id="KW-1185">Reference proteome</keyword>
<proteinExistence type="predicted"/>
<comment type="caution">
    <text evidence="1">The sequence shown here is derived from an EMBL/GenBank/DDBJ whole genome shotgun (WGS) entry which is preliminary data.</text>
</comment>
<organism evidence="1 2">
    <name type="scientific">Pasteurella oralis</name>
    <dbReference type="NCBI Taxonomy" id="1071947"/>
    <lineage>
        <taxon>Bacteria</taxon>
        <taxon>Pseudomonadati</taxon>
        <taxon>Pseudomonadota</taxon>
        <taxon>Gammaproteobacteria</taxon>
        <taxon>Pasteurellales</taxon>
        <taxon>Pasteurellaceae</taxon>
        <taxon>Pasteurella</taxon>
    </lineage>
</organism>
<evidence type="ECO:0000313" key="2">
    <source>
        <dbReference type="Proteomes" id="UP001597420"/>
    </source>
</evidence>
<accession>A0ABW4NUJ6</accession>
<gene>
    <name evidence="1" type="ORF">ACFSAV_04710</name>
</gene>
<dbReference type="PANTHER" id="PTHR40658:SF3">
    <property type="entry name" value="CLBS_DFSB FAMILY FOUR-HELIX BUNDLE PROTEIN"/>
    <property type="match status" value="1"/>
</dbReference>
<dbReference type="Pfam" id="PF08020">
    <property type="entry name" value="DUF1706"/>
    <property type="match status" value="1"/>
</dbReference>
<dbReference type="Gene3D" id="1.20.120.450">
    <property type="entry name" value="dinb family like domain"/>
    <property type="match status" value="1"/>
</dbReference>
<sequence length="172" mass="20410">MRHYANKTELKNEIQKTYEKYILAFEGIPENLKDKACENVDRTPAQNLAYQVGWTTLLLKWESNEREGLDVKTPSDDFKWNQLGELYQWFNRQYAYLSLAELKLMLANNIQELYLMIDTMADTALFLPHQRKWTIQATKTATWAVYQFIHINTVAPFTTFRSKIIKWKKCCL</sequence>
<dbReference type="PIRSF" id="PIRSF031551">
    <property type="entry name" value="DUF1706"/>
    <property type="match status" value="1"/>
</dbReference>
<dbReference type="PANTHER" id="PTHR40658">
    <property type="match status" value="1"/>
</dbReference>
<dbReference type="EMBL" id="JBHUFP010000005">
    <property type="protein sequence ID" value="MFD1805681.1"/>
    <property type="molecule type" value="Genomic_DNA"/>
</dbReference>
<reference evidence="2" key="1">
    <citation type="journal article" date="2019" name="Int. J. Syst. Evol. Microbiol.">
        <title>The Global Catalogue of Microorganisms (GCM) 10K type strain sequencing project: providing services to taxonomists for standard genome sequencing and annotation.</title>
        <authorList>
            <consortium name="The Broad Institute Genomics Platform"/>
            <consortium name="The Broad Institute Genome Sequencing Center for Infectious Disease"/>
            <person name="Wu L."/>
            <person name="Ma J."/>
        </authorList>
    </citation>
    <scope>NUCLEOTIDE SEQUENCE [LARGE SCALE GENOMIC DNA]</scope>
    <source>
        <strain evidence="2">CCM 7950</strain>
    </source>
</reference>
<evidence type="ECO:0000313" key="1">
    <source>
        <dbReference type="EMBL" id="MFD1805681.1"/>
    </source>
</evidence>